<protein>
    <submittedName>
        <fullName evidence="2">Uncharacterized protein</fullName>
    </submittedName>
</protein>
<proteinExistence type="predicted"/>
<dbReference type="EMBL" id="HBIO01014215">
    <property type="protein sequence ID" value="CAE0466148.1"/>
    <property type="molecule type" value="Transcribed_RNA"/>
</dbReference>
<sequence length="210" mass="24307">MIQQHILRCSRIALGMSQLTSNPGSIFSTQKRYLNNCLHAKGLPTNLSKEEIYTFFRDNYGKVVEFASYDEAPLIAKSKGKKASDKSTNNANGPDLDEGSGEHDPTKRVQTRRKFITHNRVPGKTVIIKFESIESAFMCREELHWRPFPSEEYVLTEDIVMTEPRDRPLVNILFDNTVLRDRIRGWVCRDLSMSRAWIRQKEKKRATKQT</sequence>
<accession>A0A7S3Q5Y1</accession>
<evidence type="ECO:0000313" key="2">
    <source>
        <dbReference type="EMBL" id="CAE0466148.1"/>
    </source>
</evidence>
<evidence type="ECO:0000256" key="1">
    <source>
        <dbReference type="SAM" id="MobiDB-lite"/>
    </source>
</evidence>
<name>A0A7S3Q5Y1_9STRA</name>
<organism evidence="2">
    <name type="scientific">Chaetoceros debilis</name>
    <dbReference type="NCBI Taxonomy" id="122233"/>
    <lineage>
        <taxon>Eukaryota</taxon>
        <taxon>Sar</taxon>
        <taxon>Stramenopiles</taxon>
        <taxon>Ochrophyta</taxon>
        <taxon>Bacillariophyta</taxon>
        <taxon>Coscinodiscophyceae</taxon>
        <taxon>Chaetocerotophycidae</taxon>
        <taxon>Chaetocerotales</taxon>
        <taxon>Chaetocerotaceae</taxon>
        <taxon>Chaetoceros</taxon>
    </lineage>
</organism>
<dbReference type="AlphaFoldDB" id="A0A7S3Q5Y1"/>
<gene>
    <name evidence="2" type="ORF">CDEB00056_LOCUS11000</name>
</gene>
<reference evidence="2" key="1">
    <citation type="submission" date="2021-01" db="EMBL/GenBank/DDBJ databases">
        <authorList>
            <person name="Corre E."/>
            <person name="Pelletier E."/>
            <person name="Niang G."/>
            <person name="Scheremetjew M."/>
            <person name="Finn R."/>
            <person name="Kale V."/>
            <person name="Holt S."/>
            <person name="Cochrane G."/>
            <person name="Meng A."/>
            <person name="Brown T."/>
            <person name="Cohen L."/>
        </authorList>
    </citation>
    <scope>NUCLEOTIDE SEQUENCE</scope>
    <source>
        <strain evidence="2">MM31A-1</strain>
    </source>
</reference>
<feature type="region of interest" description="Disordered" evidence="1">
    <location>
        <begin position="78"/>
        <end position="109"/>
    </location>
</feature>